<organism evidence="7 8">
    <name type="scientific">Candidatus Alectryocaccomicrobium excrementavium</name>
    <dbReference type="NCBI Taxonomy" id="2840668"/>
    <lineage>
        <taxon>Bacteria</taxon>
        <taxon>Bacillati</taxon>
        <taxon>Bacillota</taxon>
        <taxon>Clostridia</taxon>
        <taxon>Candidatus Alectryocaccomicrobium</taxon>
    </lineage>
</organism>
<protein>
    <submittedName>
        <fullName evidence="7">Spermidine/putrescine ABC transporter substrate-binding protein</fullName>
    </submittedName>
</protein>
<evidence type="ECO:0000313" key="8">
    <source>
        <dbReference type="Proteomes" id="UP000824140"/>
    </source>
</evidence>
<keyword evidence="2" id="KW-0813">Transport</keyword>
<dbReference type="EMBL" id="DVJN01000187">
    <property type="protein sequence ID" value="HIS93210.1"/>
    <property type="molecule type" value="Genomic_DNA"/>
</dbReference>
<dbReference type="PANTHER" id="PTHR30222">
    <property type="entry name" value="SPERMIDINE/PUTRESCINE-BINDING PERIPLASMIC PROTEIN"/>
    <property type="match status" value="1"/>
</dbReference>
<dbReference type="SUPFAM" id="SSF53850">
    <property type="entry name" value="Periplasmic binding protein-like II"/>
    <property type="match status" value="1"/>
</dbReference>
<dbReference type="PANTHER" id="PTHR30222:SF17">
    <property type="entry name" value="SPERMIDINE_PUTRESCINE-BINDING PERIPLASMIC PROTEIN"/>
    <property type="match status" value="1"/>
</dbReference>
<evidence type="ECO:0000256" key="3">
    <source>
        <dbReference type="ARBA" id="ARBA00022729"/>
    </source>
</evidence>
<evidence type="ECO:0000256" key="4">
    <source>
        <dbReference type="ARBA" id="ARBA00022764"/>
    </source>
</evidence>
<evidence type="ECO:0000256" key="2">
    <source>
        <dbReference type="ARBA" id="ARBA00022448"/>
    </source>
</evidence>
<dbReference type="InterPro" id="IPR001188">
    <property type="entry name" value="Sperm_putr-bd"/>
</dbReference>
<keyword evidence="4" id="KW-0574">Periplasm</keyword>
<keyword evidence="3 6" id="KW-0732">Signal</keyword>
<sequence>MKKVLCMVLALLMSLLAVGTASADSADKPYAGTEIVVFNWYDYIDPSVIDMFTEETGITVKYANFTNNEEMYTKLTANPGAYDVIVPSDYIIERMIAGDALLKLDPALMPNIAGLCDWVKTPAYDPTGEYSVPYMWGTLGILYNTTMVDEPITHWAQLFDTKYANNVIMMDSYRDTLGLVLKMLGYSMNERSEEALGEARDVLIKQKQDGIVKAYQLDETKDKMIAGEAALAVVYSGDALYAMEGSEDLAYVVPMEGSNIWLDGMCIPKESKNPEAAMVFIDYMCRPDIARMNMDYIWYSTPIQAVIDGMSEEESSNATLNPPQDVIDRCEFFNDVGEDVYLYEEIWSEVRLAR</sequence>
<evidence type="ECO:0000313" key="7">
    <source>
        <dbReference type="EMBL" id="HIS93210.1"/>
    </source>
</evidence>
<dbReference type="Pfam" id="PF13416">
    <property type="entry name" value="SBP_bac_8"/>
    <property type="match status" value="1"/>
</dbReference>
<feature type="signal peptide" evidence="6">
    <location>
        <begin position="1"/>
        <end position="23"/>
    </location>
</feature>
<feature type="binding site" evidence="5">
    <location>
        <position position="90"/>
    </location>
    <ligand>
        <name>spermidine</name>
        <dbReference type="ChEBI" id="CHEBI:57834"/>
    </ligand>
</feature>
<dbReference type="Proteomes" id="UP000824140">
    <property type="component" value="Unassembled WGS sequence"/>
</dbReference>
<dbReference type="AlphaFoldDB" id="A0A9D1G2E3"/>
<dbReference type="GO" id="GO:0015846">
    <property type="term" value="P:polyamine transport"/>
    <property type="evidence" value="ECO:0007669"/>
    <property type="project" value="InterPro"/>
</dbReference>
<comment type="subcellular location">
    <subcellularLocation>
        <location evidence="1">Periplasm</location>
    </subcellularLocation>
</comment>
<evidence type="ECO:0000256" key="5">
    <source>
        <dbReference type="PIRSR" id="PIRSR019574-1"/>
    </source>
</evidence>
<dbReference type="GO" id="GO:0019808">
    <property type="term" value="F:polyamine binding"/>
    <property type="evidence" value="ECO:0007669"/>
    <property type="project" value="InterPro"/>
</dbReference>
<evidence type="ECO:0000256" key="6">
    <source>
        <dbReference type="SAM" id="SignalP"/>
    </source>
</evidence>
<reference evidence="7" key="1">
    <citation type="submission" date="2020-10" db="EMBL/GenBank/DDBJ databases">
        <authorList>
            <person name="Gilroy R."/>
        </authorList>
    </citation>
    <scope>NUCLEOTIDE SEQUENCE</scope>
    <source>
        <strain evidence="7">13766</strain>
    </source>
</reference>
<dbReference type="Gene3D" id="3.40.190.10">
    <property type="entry name" value="Periplasmic binding protein-like II"/>
    <property type="match status" value="2"/>
</dbReference>
<proteinExistence type="predicted"/>
<dbReference type="PRINTS" id="PR00909">
    <property type="entry name" value="SPERMDNBNDNG"/>
</dbReference>
<reference evidence="7" key="2">
    <citation type="journal article" date="2021" name="PeerJ">
        <title>Extensive microbial diversity within the chicken gut microbiome revealed by metagenomics and culture.</title>
        <authorList>
            <person name="Gilroy R."/>
            <person name="Ravi A."/>
            <person name="Getino M."/>
            <person name="Pursley I."/>
            <person name="Horton D.L."/>
            <person name="Alikhan N.F."/>
            <person name="Baker D."/>
            <person name="Gharbi K."/>
            <person name="Hall N."/>
            <person name="Watson M."/>
            <person name="Adriaenssens E.M."/>
            <person name="Foster-Nyarko E."/>
            <person name="Jarju S."/>
            <person name="Secka A."/>
            <person name="Antonio M."/>
            <person name="Oren A."/>
            <person name="Chaudhuri R.R."/>
            <person name="La Ragione R."/>
            <person name="Hildebrand F."/>
            <person name="Pallen M.J."/>
        </authorList>
    </citation>
    <scope>NUCLEOTIDE SEQUENCE</scope>
    <source>
        <strain evidence="7">13766</strain>
    </source>
</reference>
<evidence type="ECO:0000256" key="1">
    <source>
        <dbReference type="ARBA" id="ARBA00004418"/>
    </source>
</evidence>
<accession>A0A9D1G2E3</accession>
<dbReference type="GO" id="GO:0042597">
    <property type="term" value="C:periplasmic space"/>
    <property type="evidence" value="ECO:0007669"/>
    <property type="project" value="UniProtKB-SubCell"/>
</dbReference>
<name>A0A9D1G2E3_9FIRM</name>
<dbReference type="InterPro" id="IPR006059">
    <property type="entry name" value="SBP"/>
</dbReference>
<comment type="caution">
    <text evidence="7">The sequence shown here is derived from an EMBL/GenBank/DDBJ whole genome shotgun (WGS) entry which is preliminary data.</text>
</comment>
<gene>
    <name evidence="7" type="ORF">IAA84_09370</name>
</gene>
<feature type="chain" id="PRO_5039511790" evidence="6">
    <location>
        <begin position="24"/>
        <end position="354"/>
    </location>
</feature>
<dbReference type="PIRSF" id="PIRSF019574">
    <property type="entry name" value="Periplasmic_polyamine_BP"/>
    <property type="match status" value="1"/>
</dbReference>
<dbReference type="CDD" id="cd13590">
    <property type="entry name" value="PBP2_PotD_PotF_like"/>
    <property type="match status" value="1"/>
</dbReference>